<dbReference type="eggNOG" id="ENOG502S2NY">
    <property type="taxonomic scope" value="Eukaryota"/>
</dbReference>
<organism evidence="3 4">
    <name type="scientific">Coniosporium apollinis (strain CBS 100218)</name>
    <name type="common">Rock-inhabiting black yeast</name>
    <dbReference type="NCBI Taxonomy" id="1168221"/>
    <lineage>
        <taxon>Eukaryota</taxon>
        <taxon>Fungi</taxon>
        <taxon>Dikarya</taxon>
        <taxon>Ascomycota</taxon>
        <taxon>Pezizomycotina</taxon>
        <taxon>Dothideomycetes</taxon>
        <taxon>Dothideomycetes incertae sedis</taxon>
        <taxon>Coniosporium</taxon>
    </lineage>
</organism>
<dbReference type="HOGENOM" id="CLU_007520_2_1_1"/>
<dbReference type="RefSeq" id="XP_007784636.1">
    <property type="nucleotide sequence ID" value="XM_007786446.1"/>
</dbReference>
<evidence type="ECO:0000313" key="4">
    <source>
        <dbReference type="Proteomes" id="UP000016924"/>
    </source>
</evidence>
<dbReference type="OrthoDB" id="27483at2759"/>
<dbReference type="Pfam" id="PF13640">
    <property type="entry name" value="2OG-FeII_Oxy_3"/>
    <property type="match status" value="1"/>
</dbReference>
<feature type="region of interest" description="Disordered" evidence="1">
    <location>
        <begin position="374"/>
        <end position="405"/>
    </location>
</feature>
<feature type="region of interest" description="Disordered" evidence="1">
    <location>
        <begin position="1"/>
        <end position="39"/>
    </location>
</feature>
<dbReference type="InterPro" id="IPR044862">
    <property type="entry name" value="Pro_4_hyd_alph_FE2OG_OXY"/>
</dbReference>
<gene>
    <name evidence="3" type="ORF">W97_08579</name>
</gene>
<dbReference type="Gene3D" id="2.60.120.620">
    <property type="entry name" value="q2cbj1_9rhob like domain"/>
    <property type="match status" value="1"/>
</dbReference>
<dbReference type="PANTHER" id="PTHR33099">
    <property type="entry name" value="FE2OG DIOXYGENASE DOMAIN-CONTAINING PROTEIN"/>
    <property type="match status" value="1"/>
</dbReference>
<reference evidence="4" key="1">
    <citation type="submission" date="2012-06" db="EMBL/GenBank/DDBJ databases">
        <title>The genome sequence of Coniosporium apollinis CBS 100218.</title>
        <authorList>
            <consortium name="The Broad Institute Genome Sequencing Platform"/>
            <person name="Cuomo C."/>
            <person name="Gorbushina A."/>
            <person name="Noack S."/>
            <person name="Walker B."/>
            <person name="Young S.K."/>
            <person name="Zeng Q."/>
            <person name="Gargeya S."/>
            <person name="Fitzgerald M."/>
            <person name="Haas B."/>
            <person name="Abouelleil A."/>
            <person name="Alvarado L."/>
            <person name="Arachchi H.M."/>
            <person name="Berlin A.M."/>
            <person name="Chapman S.B."/>
            <person name="Goldberg J."/>
            <person name="Griggs A."/>
            <person name="Gujja S."/>
            <person name="Hansen M."/>
            <person name="Howarth C."/>
            <person name="Imamovic A."/>
            <person name="Larimer J."/>
            <person name="McCowan C."/>
            <person name="Montmayeur A."/>
            <person name="Murphy C."/>
            <person name="Neiman D."/>
            <person name="Pearson M."/>
            <person name="Priest M."/>
            <person name="Roberts A."/>
            <person name="Saif S."/>
            <person name="Shea T."/>
            <person name="Sisk P."/>
            <person name="Sykes S."/>
            <person name="Wortman J."/>
            <person name="Nusbaum C."/>
            <person name="Birren B."/>
        </authorList>
    </citation>
    <scope>NUCLEOTIDE SEQUENCE [LARGE SCALE GENOMIC DNA]</scope>
    <source>
        <strain evidence="4">CBS 100218</strain>
    </source>
</reference>
<feature type="domain" description="Prolyl 4-hydroxylase alpha subunit Fe(2+) 2OG dioxygenase" evidence="2">
    <location>
        <begin position="174"/>
        <end position="257"/>
    </location>
</feature>
<protein>
    <recommendedName>
        <fullName evidence="2">Prolyl 4-hydroxylase alpha subunit Fe(2+) 2OG dioxygenase domain-containing protein</fullName>
    </recommendedName>
</protein>
<proteinExistence type="predicted"/>
<dbReference type="PANTHER" id="PTHR33099:SF7">
    <property type="entry name" value="MYND-TYPE DOMAIN-CONTAINING PROTEIN"/>
    <property type="match status" value="1"/>
</dbReference>
<keyword evidence="4" id="KW-1185">Reference proteome</keyword>
<dbReference type="Proteomes" id="UP000016924">
    <property type="component" value="Unassembled WGS sequence"/>
</dbReference>
<dbReference type="GeneID" id="19905890"/>
<accession>R7Z5M7</accession>
<evidence type="ECO:0000313" key="3">
    <source>
        <dbReference type="EMBL" id="EON69319.1"/>
    </source>
</evidence>
<name>R7Z5M7_CONA1</name>
<evidence type="ECO:0000259" key="2">
    <source>
        <dbReference type="Pfam" id="PF13640"/>
    </source>
</evidence>
<evidence type="ECO:0000256" key="1">
    <source>
        <dbReference type="SAM" id="MobiDB-lite"/>
    </source>
</evidence>
<dbReference type="OMA" id="HNQETIV"/>
<feature type="compositionally biased region" description="Acidic residues" evidence="1">
    <location>
        <begin position="377"/>
        <end position="397"/>
    </location>
</feature>
<sequence>MADVAGVIDLGSEPESDGERASHAPEASTGAPALLSESDGSSLYGSSGDLKMDILDCLDAVQCVGSFATLGKLDGIVEPDIYINLSAGATHVHVPLLEEHAKAIIAVSHQAPFGKGTETIIDASVRKTWELNHNQFELRNPEWQQYVAQIAKKVAAELGISRGTGTFQAQLYKMLLYEKGAMFKAHTDTEKVPGMFGTLVVCLPSKHKGGAVALRHKKQTKMFRTEDFKQSYAAWYSDVKHEVTEVTSGYRWVLTYNLVYSGHVYEPLSAADNTRHARFLAAVFENWREDINNDENDHVYTGDPPPEELIYLLDHQYTDESLRFSALKGKDLVKAQLLKDSCDQADCCVYLASLERKVYGGVKDDYDEYYGRGFGYYDDEESENGDSEDENSEDEPTDCSKDRPTRRYASDFHEIIDECDKSLKLKRVVDFAGRVVGTEFDVDEDNIIQDEPFKDREPDEEDFEGYTGNEGASTTHWYRNTALVLVPKEYDVSFRLRPFAKGPRSEGRLEEHSLQIDGVIQRLEEKLGRDPQNKDLQEELIETCRFVMGHNIDHRQRIDGRWGLERKERFPDSTVGEVVKASLLLRKPACLV</sequence>
<dbReference type="AlphaFoldDB" id="R7Z5M7"/>
<dbReference type="EMBL" id="JH767611">
    <property type="protein sequence ID" value="EON69319.1"/>
    <property type="molecule type" value="Genomic_DNA"/>
</dbReference>